<protein>
    <recommendedName>
        <fullName evidence="4">Secreted protein</fullName>
    </recommendedName>
</protein>
<dbReference type="EMBL" id="CP092886">
    <property type="protein sequence ID" value="UYV85137.1"/>
    <property type="molecule type" value="Genomic_DNA"/>
</dbReference>
<accession>A0ABY6LV76</accession>
<gene>
    <name evidence="2" type="ORF">LAZ67_X004704</name>
</gene>
<keyword evidence="1" id="KW-0732">Signal</keyword>
<feature type="signal peptide" evidence="1">
    <location>
        <begin position="1"/>
        <end position="24"/>
    </location>
</feature>
<sequence>MPDLLGAWRCIWCFLGSLSNRALALFFPGVLTRPACASPPFSLALHRCGRLATPNHESRLRMLVRSITKLRGVLQASCYLKRSDCCLPPAPVYFLEDSRRFYELQSPVLLLLSLTVLQLVSL</sequence>
<evidence type="ECO:0000313" key="2">
    <source>
        <dbReference type="EMBL" id="UYV85137.1"/>
    </source>
</evidence>
<reference evidence="2 3" key="1">
    <citation type="submission" date="2022-03" db="EMBL/GenBank/DDBJ databases">
        <title>A chromosomal length assembly of Cordylochernes scorpioides.</title>
        <authorList>
            <person name="Zeh D."/>
            <person name="Zeh J."/>
        </authorList>
    </citation>
    <scope>NUCLEOTIDE SEQUENCE [LARGE SCALE GENOMIC DNA]</scope>
    <source>
        <strain evidence="2">IN4F17</strain>
        <tissue evidence="2">Whole Body</tissue>
    </source>
</reference>
<keyword evidence="3" id="KW-1185">Reference proteome</keyword>
<organism evidence="2 3">
    <name type="scientific">Cordylochernes scorpioides</name>
    <dbReference type="NCBI Taxonomy" id="51811"/>
    <lineage>
        <taxon>Eukaryota</taxon>
        <taxon>Metazoa</taxon>
        <taxon>Ecdysozoa</taxon>
        <taxon>Arthropoda</taxon>
        <taxon>Chelicerata</taxon>
        <taxon>Arachnida</taxon>
        <taxon>Pseudoscorpiones</taxon>
        <taxon>Cheliferoidea</taxon>
        <taxon>Chernetidae</taxon>
        <taxon>Cordylochernes</taxon>
    </lineage>
</organism>
<evidence type="ECO:0000313" key="3">
    <source>
        <dbReference type="Proteomes" id="UP001235939"/>
    </source>
</evidence>
<name>A0ABY6LV76_9ARAC</name>
<dbReference type="Proteomes" id="UP001235939">
    <property type="component" value="Chromosome X"/>
</dbReference>
<feature type="chain" id="PRO_5047037252" description="Secreted protein" evidence="1">
    <location>
        <begin position="25"/>
        <end position="122"/>
    </location>
</feature>
<proteinExistence type="predicted"/>
<evidence type="ECO:0000256" key="1">
    <source>
        <dbReference type="SAM" id="SignalP"/>
    </source>
</evidence>
<evidence type="ECO:0008006" key="4">
    <source>
        <dbReference type="Google" id="ProtNLM"/>
    </source>
</evidence>